<gene>
    <name evidence="1" type="ORF">KGM_212222</name>
</gene>
<dbReference type="KEGG" id="dpl:KGM_212222"/>
<dbReference type="Proteomes" id="UP000007151">
    <property type="component" value="Unassembled WGS sequence"/>
</dbReference>
<name>A0A212EHC3_DANPL</name>
<protein>
    <submittedName>
        <fullName evidence="1">Microtubule-actin cross-linking factor 1 like protein</fullName>
    </submittedName>
</protein>
<evidence type="ECO:0000313" key="1">
    <source>
        <dbReference type="EMBL" id="OWR40885.1"/>
    </source>
</evidence>
<keyword evidence="2" id="KW-1185">Reference proteome</keyword>
<dbReference type="AlphaFoldDB" id="A0A212EHC3"/>
<sequence length="62" mass="7046">MEFENDFSLKEWAKDKPLSILQLDPADRAVLRIAGKLSLKTTLGVFDSILCNYGTTHRCLVY</sequence>
<organism evidence="1 2">
    <name type="scientific">Danaus plexippus plexippus</name>
    <dbReference type="NCBI Taxonomy" id="278856"/>
    <lineage>
        <taxon>Eukaryota</taxon>
        <taxon>Metazoa</taxon>
        <taxon>Ecdysozoa</taxon>
        <taxon>Arthropoda</taxon>
        <taxon>Hexapoda</taxon>
        <taxon>Insecta</taxon>
        <taxon>Pterygota</taxon>
        <taxon>Neoptera</taxon>
        <taxon>Endopterygota</taxon>
        <taxon>Lepidoptera</taxon>
        <taxon>Glossata</taxon>
        <taxon>Ditrysia</taxon>
        <taxon>Papilionoidea</taxon>
        <taxon>Nymphalidae</taxon>
        <taxon>Danainae</taxon>
        <taxon>Danaini</taxon>
        <taxon>Danaina</taxon>
        <taxon>Danaus</taxon>
        <taxon>Danaus</taxon>
    </lineage>
</organism>
<accession>A0A212EHC3</accession>
<proteinExistence type="predicted"/>
<dbReference type="InParanoid" id="A0A212EHC3"/>
<evidence type="ECO:0000313" key="2">
    <source>
        <dbReference type="Proteomes" id="UP000007151"/>
    </source>
</evidence>
<reference evidence="1 2" key="1">
    <citation type="journal article" date="2011" name="Cell">
        <title>The monarch butterfly genome yields insights into long-distance migration.</title>
        <authorList>
            <person name="Zhan S."/>
            <person name="Merlin C."/>
            <person name="Boore J.L."/>
            <person name="Reppert S.M."/>
        </authorList>
    </citation>
    <scope>NUCLEOTIDE SEQUENCE [LARGE SCALE GENOMIC DNA]</scope>
    <source>
        <strain evidence="1">F-2</strain>
    </source>
</reference>
<dbReference type="eggNOG" id="ENOG502SCBX">
    <property type="taxonomic scope" value="Eukaryota"/>
</dbReference>
<dbReference type="EMBL" id="AGBW02014916">
    <property type="protein sequence ID" value="OWR40885.1"/>
    <property type="molecule type" value="Genomic_DNA"/>
</dbReference>
<comment type="caution">
    <text evidence="1">The sequence shown here is derived from an EMBL/GenBank/DDBJ whole genome shotgun (WGS) entry which is preliminary data.</text>
</comment>